<dbReference type="Proteomes" id="UP001201217">
    <property type="component" value="Unassembled WGS sequence"/>
</dbReference>
<dbReference type="SUPFAM" id="SSF52172">
    <property type="entry name" value="CheY-like"/>
    <property type="match status" value="1"/>
</dbReference>
<proteinExistence type="predicted"/>
<sequence>MFNRSSAFIVCKDSAWAKSFHSVLTEIGFAQVEHFAEAESLNVVPFSRPLQFCFLTQISSNKEVRAAMQAIREHRHERHRFSPVVMLSRDLPRQQIYEYIAMGIDDILQFPCSLKFMTDRLKRQMFQPVKYFETEDYLGPDRRRTFDDVPKGESEHAAQRTGMADYRRYLFQRNPFKGVKMLDIYEHRAEAEAEEGDGEMITNKMLQEVEQQVS</sequence>
<dbReference type="InterPro" id="IPR011006">
    <property type="entry name" value="CheY-like_superfamily"/>
</dbReference>
<name>A0ABS9E9Q8_9HYPH</name>
<evidence type="ECO:0008006" key="4">
    <source>
        <dbReference type="Google" id="ProtNLM"/>
    </source>
</evidence>
<evidence type="ECO:0000256" key="1">
    <source>
        <dbReference type="SAM" id="MobiDB-lite"/>
    </source>
</evidence>
<feature type="region of interest" description="Disordered" evidence="1">
    <location>
        <begin position="193"/>
        <end position="214"/>
    </location>
</feature>
<evidence type="ECO:0000313" key="2">
    <source>
        <dbReference type="EMBL" id="MCF4099606.1"/>
    </source>
</evidence>
<evidence type="ECO:0000313" key="3">
    <source>
        <dbReference type="Proteomes" id="UP001201217"/>
    </source>
</evidence>
<comment type="caution">
    <text evidence="2">The sequence shown here is derived from an EMBL/GenBank/DDBJ whole genome shotgun (WGS) entry which is preliminary data.</text>
</comment>
<dbReference type="EMBL" id="JAKGTI010000003">
    <property type="protein sequence ID" value="MCF4099606.1"/>
    <property type="molecule type" value="Genomic_DNA"/>
</dbReference>
<protein>
    <recommendedName>
        <fullName evidence="4">Response regulatory domain-containing protein</fullName>
    </recommendedName>
</protein>
<gene>
    <name evidence="2" type="ORF">L1I42_14015</name>
</gene>
<dbReference type="RefSeq" id="WP_236115294.1">
    <property type="nucleotide sequence ID" value="NZ_JAKGTI010000003.1"/>
</dbReference>
<reference evidence="2 3" key="1">
    <citation type="submission" date="2022-01" db="EMBL/GenBank/DDBJ databases">
        <title>Maritalea mediterranea sp. nov., isolated from marine plastic residues from the Malva-rosa beach (Valencia, Spain).</title>
        <authorList>
            <person name="Vidal-Verdu A."/>
            <person name="Molina-Menor E."/>
            <person name="Pascual J."/>
            <person name="Pereto J."/>
            <person name="Porcar M."/>
        </authorList>
    </citation>
    <scope>NUCLEOTIDE SEQUENCE [LARGE SCALE GENOMIC DNA]</scope>
    <source>
        <strain evidence="2 3">P4.10X</strain>
    </source>
</reference>
<accession>A0ABS9E9Q8</accession>
<organism evidence="2 3">
    <name type="scientific">Maritalea mediterranea</name>
    <dbReference type="NCBI Taxonomy" id="2909667"/>
    <lineage>
        <taxon>Bacteria</taxon>
        <taxon>Pseudomonadati</taxon>
        <taxon>Pseudomonadota</taxon>
        <taxon>Alphaproteobacteria</taxon>
        <taxon>Hyphomicrobiales</taxon>
        <taxon>Devosiaceae</taxon>
        <taxon>Maritalea</taxon>
    </lineage>
</organism>
<keyword evidence="3" id="KW-1185">Reference proteome</keyword>